<protein>
    <recommendedName>
        <fullName evidence="5">Kinesin-like protein</fullName>
    </recommendedName>
</protein>
<dbReference type="PROSITE" id="PS00411">
    <property type="entry name" value="KINESIN_MOTOR_1"/>
    <property type="match status" value="1"/>
</dbReference>
<dbReference type="GO" id="GO:0005874">
    <property type="term" value="C:microtubule"/>
    <property type="evidence" value="ECO:0007669"/>
    <property type="project" value="UniProtKB-KW"/>
</dbReference>
<feature type="region of interest" description="Disordered" evidence="6">
    <location>
        <begin position="384"/>
        <end position="403"/>
    </location>
</feature>
<organism evidence="8 9">
    <name type="scientific">Cymbomonas tetramitiformis</name>
    <dbReference type="NCBI Taxonomy" id="36881"/>
    <lineage>
        <taxon>Eukaryota</taxon>
        <taxon>Viridiplantae</taxon>
        <taxon>Chlorophyta</taxon>
        <taxon>Pyramimonadophyceae</taxon>
        <taxon>Pyramimonadales</taxon>
        <taxon>Pyramimonadaceae</taxon>
        <taxon>Cymbomonas</taxon>
    </lineage>
</organism>
<dbReference type="PRINTS" id="PR00380">
    <property type="entry name" value="KINESINHEAVY"/>
</dbReference>
<dbReference type="InterPro" id="IPR027640">
    <property type="entry name" value="Kinesin-like_fam"/>
</dbReference>
<evidence type="ECO:0000256" key="1">
    <source>
        <dbReference type="ARBA" id="ARBA00022741"/>
    </source>
</evidence>
<dbReference type="Gene3D" id="3.40.850.10">
    <property type="entry name" value="Kinesin motor domain"/>
    <property type="match status" value="1"/>
</dbReference>
<evidence type="ECO:0000256" key="2">
    <source>
        <dbReference type="ARBA" id="ARBA00022840"/>
    </source>
</evidence>
<evidence type="ECO:0000256" key="3">
    <source>
        <dbReference type="ARBA" id="ARBA00023175"/>
    </source>
</evidence>
<feature type="domain" description="Kinesin motor" evidence="7">
    <location>
        <begin position="134"/>
        <end position="387"/>
    </location>
</feature>
<feature type="binding site" evidence="4">
    <location>
        <begin position="227"/>
        <end position="234"/>
    </location>
    <ligand>
        <name>ATP</name>
        <dbReference type="ChEBI" id="CHEBI:30616"/>
    </ligand>
</feature>
<keyword evidence="3 4" id="KW-0505">Motor protein</keyword>
<dbReference type="PANTHER" id="PTHR47972:SF28">
    <property type="entry name" value="KINESIN-LIKE PROTEIN KLP-3"/>
    <property type="match status" value="1"/>
</dbReference>
<feature type="region of interest" description="Disordered" evidence="6">
    <location>
        <begin position="40"/>
        <end position="87"/>
    </location>
</feature>
<keyword evidence="2 4" id="KW-0067">ATP-binding</keyword>
<dbReference type="GO" id="GO:0007018">
    <property type="term" value="P:microtubule-based movement"/>
    <property type="evidence" value="ECO:0007669"/>
    <property type="project" value="InterPro"/>
</dbReference>
<keyword evidence="5" id="KW-0493">Microtubule</keyword>
<dbReference type="GO" id="GO:0008017">
    <property type="term" value="F:microtubule binding"/>
    <property type="evidence" value="ECO:0007669"/>
    <property type="project" value="InterPro"/>
</dbReference>
<dbReference type="Proteomes" id="UP001190700">
    <property type="component" value="Unassembled WGS sequence"/>
</dbReference>
<evidence type="ECO:0000313" key="8">
    <source>
        <dbReference type="EMBL" id="KAK3266998.1"/>
    </source>
</evidence>
<dbReference type="GO" id="GO:0003777">
    <property type="term" value="F:microtubule motor activity"/>
    <property type="evidence" value="ECO:0007669"/>
    <property type="project" value="InterPro"/>
</dbReference>
<sequence>GMLSATSPAKTAEPIPPDSLKTLMAEIQDLQSELTTARLESQTATAMKEKAQAERNLAMSERDQISAELQAKEAESSSQKSDPSMTEDLKAKLIGVEAECEQLKAELQEVMGRYNKEYSKRRQLHNQLLELKGNIRVFCRLRPLSQREKDLEDEGDVCVSFPMDGQVCIHKHGGAGVRANKMGLGETVFEYDQVFGFDHGQEHVFRETKPLLQSCLDGYNVTMFAYGQTGSGKTFTMEGSHEQPGVCSRAVQELFTLTAERQKDLQVELKVSMMEIYNETVRDLLTSKPNESRLEIKHDAEGGIYLPSLTTRAMRSEADFLSAYREGNTNRASAATSMNACSSRSHLLCLIHIVTKNLASGTTTAGKLYLVDLAGSERISKSEATGEDLPFAPGPSRDSNQAGTSCLAVSEGMAGRHLRFTCADIRRCYCAAVSQIPASQSAAVGASLDGWMQTRIRCGALPR</sequence>
<dbReference type="PANTHER" id="PTHR47972">
    <property type="entry name" value="KINESIN-LIKE PROTEIN KLP-3"/>
    <property type="match status" value="1"/>
</dbReference>
<dbReference type="EMBL" id="LGRX02012674">
    <property type="protein sequence ID" value="KAK3266998.1"/>
    <property type="molecule type" value="Genomic_DNA"/>
</dbReference>
<comment type="caution">
    <text evidence="8">The sequence shown here is derived from an EMBL/GenBank/DDBJ whole genome shotgun (WGS) entry which is preliminary data.</text>
</comment>
<evidence type="ECO:0000256" key="6">
    <source>
        <dbReference type="SAM" id="MobiDB-lite"/>
    </source>
</evidence>
<comment type="similarity">
    <text evidence="4 5">Belongs to the TRAFAC class myosin-kinesin ATPase superfamily. Kinesin family.</text>
</comment>
<feature type="compositionally biased region" description="Basic and acidic residues" evidence="6">
    <location>
        <begin position="60"/>
        <end position="75"/>
    </location>
</feature>
<evidence type="ECO:0000259" key="7">
    <source>
        <dbReference type="PROSITE" id="PS50067"/>
    </source>
</evidence>
<evidence type="ECO:0000256" key="4">
    <source>
        <dbReference type="PROSITE-ProRule" id="PRU00283"/>
    </source>
</evidence>
<keyword evidence="1 4" id="KW-0547">Nucleotide-binding</keyword>
<dbReference type="Pfam" id="PF00225">
    <property type="entry name" value="Kinesin"/>
    <property type="match status" value="1"/>
</dbReference>
<dbReference type="AlphaFoldDB" id="A0AAE0FWC2"/>
<dbReference type="InterPro" id="IPR019821">
    <property type="entry name" value="Kinesin_motor_CS"/>
</dbReference>
<dbReference type="InterPro" id="IPR001752">
    <property type="entry name" value="Kinesin_motor_dom"/>
</dbReference>
<name>A0AAE0FWC2_9CHLO</name>
<evidence type="ECO:0000313" key="9">
    <source>
        <dbReference type="Proteomes" id="UP001190700"/>
    </source>
</evidence>
<proteinExistence type="inferred from homology"/>
<reference evidence="8 9" key="1">
    <citation type="journal article" date="2015" name="Genome Biol. Evol.">
        <title>Comparative Genomics of a Bacterivorous Green Alga Reveals Evolutionary Causalities and Consequences of Phago-Mixotrophic Mode of Nutrition.</title>
        <authorList>
            <person name="Burns J.A."/>
            <person name="Paasch A."/>
            <person name="Narechania A."/>
            <person name="Kim E."/>
        </authorList>
    </citation>
    <scope>NUCLEOTIDE SEQUENCE [LARGE SCALE GENOMIC DNA]</scope>
    <source>
        <strain evidence="8 9">PLY_AMNH</strain>
    </source>
</reference>
<dbReference type="InterPro" id="IPR027417">
    <property type="entry name" value="P-loop_NTPase"/>
</dbReference>
<keyword evidence="9" id="KW-1185">Reference proteome</keyword>
<dbReference type="SUPFAM" id="SSF52540">
    <property type="entry name" value="P-loop containing nucleoside triphosphate hydrolases"/>
    <property type="match status" value="1"/>
</dbReference>
<evidence type="ECO:0000256" key="5">
    <source>
        <dbReference type="RuleBase" id="RU000394"/>
    </source>
</evidence>
<feature type="non-terminal residue" evidence="8">
    <location>
        <position position="1"/>
    </location>
</feature>
<gene>
    <name evidence="8" type="ORF">CYMTET_24414</name>
</gene>
<dbReference type="SMART" id="SM00129">
    <property type="entry name" value="KISc"/>
    <property type="match status" value="1"/>
</dbReference>
<dbReference type="PROSITE" id="PS50067">
    <property type="entry name" value="KINESIN_MOTOR_2"/>
    <property type="match status" value="1"/>
</dbReference>
<accession>A0AAE0FWC2</accession>
<dbReference type="GO" id="GO:0005524">
    <property type="term" value="F:ATP binding"/>
    <property type="evidence" value="ECO:0007669"/>
    <property type="project" value="UniProtKB-UniRule"/>
</dbReference>
<dbReference type="InterPro" id="IPR036961">
    <property type="entry name" value="Kinesin_motor_dom_sf"/>
</dbReference>